<dbReference type="AlphaFoldDB" id="A0A371GYZ1"/>
<proteinExistence type="predicted"/>
<protein>
    <submittedName>
        <fullName evidence="1">Uncharacterized protein</fullName>
    </submittedName>
</protein>
<accession>A0A371GYZ1</accession>
<dbReference type="EMBL" id="QJKJ01004050">
    <property type="protein sequence ID" value="RDX95767.1"/>
    <property type="molecule type" value="Genomic_DNA"/>
</dbReference>
<sequence>MSTKYLLARAILTYELEPNWTQIGRDQPQLCESDLKVFTHGELEEKIMKDETNLAYKLIKILKDLLVDYSSNYKLLSFMDVYLVYNQIPMNAKDEIKITFMVNKKVYCDKIMPLSSSM</sequence>
<gene>
    <name evidence="1" type="ORF">CR513_21666</name>
</gene>
<evidence type="ECO:0000313" key="1">
    <source>
        <dbReference type="EMBL" id="RDX95767.1"/>
    </source>
</evidence>
<dbReference type="SUPFAM" id="SSF56672">
    <property type="entry name" value="DNA/RNA polymerases"/>
    <property type="match status" value="1"/>
</dbReference>
<keyword evidence="2" id="KW-1185">Reference proteome</keyword>
<dbReference type="Proteomes" id="UP000257109">
    <property type="component" value="Unassembled WGS sequence"/>
</dbReference>
<organism evidence="1 2">
    <name type="scientific">Mucuna pruriens</name>
    <name type="common">Velvet bean</name>
    <name type="synonym">Dolichos pruriens</name>
    <dbReference type="NCBI Taxonomy" id="157652"/>
    <lineage>
        <taxon>Eukaryota</taxon>
        <taxon>Viridiplantae</taxon>
        <taxon>Streptophyta</taxon>
        <taxon>Embryophyta</taxon>
        <taxon>Tracheophyta</taxon>
        <taxon>Spermatophyta</taxon>
        <taxon>Magnoliopsida</taxon>
        <taxon>eudicotyledons</taxon>
        <taxon>Gunneridae</taxon>
        <taxon>Pentapetalae</taxon>
        <taxon>rosids</taxon>
        <taxon>fabids</taxon>
        <taxon>Fabales</taxon>
        <taxon>Fabaceae</taxon>
        <taxon>Papilionoideae</taxon>
        <taxon>50 kb inversion clade</taxon>
        <taxon>NPAAA clade</taxon>
        <taxon>indigoferoid/millettioid clade</taxon>
        <taxon>Phaseoleae</taxon>
        <taxon>Mucuna</taxon>
    </lineage>
</organism>
<feature type="non-terminal residue" evidence="1">
    <location>
        <position position="1"/>
    </location>
</feature>
<reference evidence="1" key="1">
    <citation type="submission" date="2018-05" db="EMBL/GenBank/DDBJ databases">
        <title>Draft genome of Mucuna pruriens seed.</title>
        <authorList>
            <person name="Nnadi N.E."/>
            <person name="Vos R."/>
            <person name="Hasami M.H."/>
            <person name="Devisetty U.K."/>
            <person name="Aguiy J.C."/>
        </authorList>
    </citation>
    <scope>NUCLEOTIDE SEQUENCE [LARGE SCALE GENOMIC DNA]</scope>
    <source>
        <strain evidence="1">JCA_2017</strain>
    </source>
</reference>
<name>A0A371GYZ1_MUCPR</name>
<evidence type="ECO:0000313" key="2">
    <source>
        <dbReference type="Proteomes" id="UP000257109"/>
    </source>
</evidence>
<comment type="caution">
    <text evidence="1">The sequence shown here is derived from an EMBL/GenBank/DDBJ whole genome shotgun (WGS) entry which is preliminary data.</text>
</comment>
<dbReference type="InterPro" id="IPR043502">
    <property type="entry name" value="DNA/RNA_pol_sf"/>
</dbReference>